<gene>
    <name evidence="1" type="ORF">GCM10009545_07830</name>
</gene>
<dbReference type="EMBL" id="BAAAHC010000003">
    <property type="protein sequence ID" value="GAA0508193.1"/>
    <property type="molecule type" value="Genomic_DNA"/>
</dbReference>
<dbReference type="Proteomes" id="UP001500220">
    <property type="component" value="Unassembled WGS sequence"/>
</dbReference>
<name>A0ABP3LVJ2_9PSEU</name>
<evidence type="ECO:0000313" key="2">
    <source>
        <dbReference type="Proteomes" id="UP001500220"/>
    </source>
</evidence>
<proteinExistence type="predicted"/>
<evidence type="ECO:0000313" key="1">
    <source>
        <dbReference type="EMBL" id="GAA0508193.1"/>
    </source>
</evidence>
<comment type="caution">
    <text evidence="1">The sequence shown here is derived from an EMBL/GenBank/DDBJ whole genome shotgun (WGS) entry which is preliminary data.</text>
</comment>
<accession>A0ABP3LVJ2</accession>
<protein>
    <submittedName>
        <fullName evidence="1">Uncharacterized protein</fullName>
    </submittedName>
</protein>
<keyword evidence="2" id="KW-1185">Reference proteome</keyword>
<reference evidence="2" key="1">
    <citation type="journal article" date="2019" name="Int. J. Syst. Evol. Microbiol.">
        <title>The Global Catalogue of Microorganisms (GCM) 10K type strain sequencing project: providing services to taxonomists for standard genome sequencing and annotation.</title>
        <authorList>
            <consortium name="The Broad Institute Genomics Platform"/>
            <consortium name="The Broad Institute Genome Sequencing Center for Infectious Disease"/>
            <person name="Wu L."/>
            <person name="Ma J."/>
        </authorList>
    </citation>
    <scope>NUCLEOTIDE SEQUENCE [LARGE SCALE GENOMIC DNA]</scope>
    <source>
        <strain evidence="2">JCM 10664</strain>
    </source>
</reference>
<organism evidence="1 2">
    <name type="scientific">Saccharopolyspora thermophila</name>
    <dbReference type="NCBI Taxonomy" id="89367"/>
    <lineage>
        <taxon>Bacteria</taxon>
        <taxon>Bacillati</taxon>
        <taxon>Actinomycetota</taxon>
        <taxon>Actinomycetes</taxon>
        <taxon>Pseudonocardiales</taxon>
        <taxon>Pseudonocardiaceae</taxon>
        <taxon>Saccharopolyspora</taxon>
    </lineage>
</organism>
<sequence length="67" mass="6823">MQPRGAYLRVVAAPGANPGGHGGKVLGVWSSGLVDLARVGAPGELGDLVDRQCAFTHGTTVTPEQPE</sequence>